<keyword evidence="2 5" id="KW-0812">Transmembrane</keyword>
<evidence type="ECO:0000256" key="2">
    <source>
        <dbReference type="ARBA" id="ARBA00022692"/>
    </source>
</evidence>
<sequence length="324" mass="36195">MKKILISLITVFISLIVMFLVIQNMPGDPVDMMAQDIVKNEHLEYELAYQRAKSILNYDPDEPLVNRFSKYVKGIVTGNLGTSMSYKKDVIDIVMGALPWTLLVVSISLLLSFIIGVLLGIYIAWKRKKGLNTALIIYQSIFGAIPNYVVGYLLVIVFAVTLGWLPSRGPYSSNVTPGFNGAFIGDMLKHAILPVLAYFTTTVAGWIISMKANSLSVLGEDYITYAQVRGLPRRRILIKYLGKNAMLPMITILAVNFGLMFGGSPLIENLFLYPGVGYYLNIAIARRDFPLMQGMFLMIIIMVVLSSFIAELLYKILNPRLREG</sequence>
<keyword evidence="8" id="KW-1185">Reference proteome</keyword>
<evidence type="ECO:0000313" key="7">
    <source>
        <dbReference type="EMBL" id="GKX29728.1"/>
    </source>
</evidence>
<dbReference type="InterPro" id="IPR035906">
    <property type="entry name" value="MetI-like_sf"/>
</dbReference>
<feature type="transmembrane region" description="Helical" evidence="5">
    <location>
        <begin position="295"/>
        <end position="314"/>
    </location>
</feature>
<feature type="transmembrane region" description="Helical" evidence="5">
    <location>
        <begin position="145"/>
        <end position="167"/>
    </location>
</feature>
<dbReference type="AlphaFoldDB" id="A0A9W5YEH4"/>
<keyword evidence="5" id="KW-0813">Transport</keyword>
<dbReference type="InterPro" id="IPR000515">
    <property type="entry name" value="MetI-like"/>
</dbReference>
<dbReference type="EMBL" id="BRLB01000005">
    <property type="protein sequence ID" value="GKX29728.1"/>
    <property type="molecule type" value="Genomic_DNA"/>
</dbReference>
<dbReference type="Pfam" id="PF00528">
    <property type="entry name" value="BPD_transp_1"/>
    <property type="match status" value="1"/>
</dbReference>
<keyword evidence="3 5" id="KW-1133">Transmembrane helix</keyword>
<feature type="transmembrane region" description="Helical" evidence="5">
    <location>
        <begin position="100"/>
        <end position="125"/>
    </location>
</feature>
<dbReference type="Gene3D" id="1.10.3720.10">
    <property type="entry name" value="MetI-like"/>
    <property type="match status" value="1"/>
</dbReference>
<evidence type="ECO:0000256" key="1">
    <source>
        <dbReference type="ARBA" id="ARBA00004141"/>
    </source>
</evidence>
<feature type="transmembrane region" description="Helical" evidence="5">
    <location>
        <begin position="187"/>
        <end position="208"/>
    </location>
</feature>
<name>A0A9W5YEH4_9FIRM</name>
<dbReference type="RefSeq" id="WP_281815355.1">
    <property type="nucleotide sequence ID" value="NZ_BRLB01000005.1"/>
</dbReference>
<keyword evidence="4 5" id="KW-0472">Membrane</keyword>
<dbReference type="Proteomes" id="UP001144256">
    <property type="component" value="Unassembled WGS sequence"/>
</dbReference>
<evidence type="ECO:0000259" key="6">
    <source>
        <dbReference type="PROSITE" id="PS50928"/>
    </source>
</evidence>
<dbReference type="SUPFAM" id="SSF161098">
    <property type="entry name" value="MetI-like"/>
    <property type="match status" value="1"/>
</dbReference>
<comment type="subcellular location">
    <subcellularLocation>
        <location evidence="5">Cell membrane</location>
        <topology evidence="5">Multi-pass membrane protein</topology>
    </subcellularLocation>
    <subcellularLocation>
        <location evidence="1">Membrane</location>
        <topology evidence="1">Multi-pass membrane protein</topology>
    </subcellularLocation>
</comment>
<evidence type="ECO:0000256" key="5">
    <source>
        <dbReference type="RuleBase" id="RU363032"/>
    </source>
</evidence>
<protein>
    <submittedName>
        <fullName evidence="7">Peptide ABC transporter permease</fullName>
    </submittedName>
</protein>
<accession>A0A9W5YEH4</accession>
<feature type="transmembrane region" description="Helical" evidence="5">
    <location>
        <begin position="245"/>
        <end position="267"/>
    </location>
</feature>
<dbReference type="PROSITE" id="PS50928">
    <property type="entry name" value="ABC_TM1"/>
    <property type="match status" value="1"/>
</dbReference>
<comment type="similarity">
    <text evidence="5">Belongs to the binding-protein-dependent transport system permease family.</text>
</comment>
<organism evidence="7 8">
    <name type="scientific">Vallitalea longa</name>
    <dbReference type="NCBI Taxonomy" id="2936439"/>
    <lineage>
        <taxon>Bacteria</taxon>
        <taxon>Bacillati</taxon>
        <taxon>Bacillota</taxon>
        <taxon>Clostridia</taxon>
        <taxon>Lachnospirales</taxon>
        <taxon>Vallitaleaceae</taxon>
        <taxon>Vallitalea</taxon>
    </lineage>
</organism>
<dbReference type="CDD" id="cd06261">
    <property type="entry name" value="TM_PBP2"/>
    <property type="match status" value="1"/>
</dbReference>
<proteinExistence type="inferred from homology"/>
<dbReference type="GO" id="GO:0005886">
    <property type="term" value="C:plasma membrane"/>
    <property type="evidence" value="ECO:0007669"/>
    <property type="project" value="UniProtKB-SubCell"/>
</dbReference>
<evidence type="ECO:0000256" key="4">
    <source>
        <dbReference type="ARBA" id="ARBA00023136"/>
    </source>
</evidence>
<dbReference type="PANTHER" id="PTHR43376">
    <property type="entry name" value="OLIGOPEPTIDE TRANSPORT SYSTEM PERMEASE PROTEIN"/>
    <property type="match status" value="1"/>
</dbReference>
<reference evidence="7" key="1">
    <citation type="submission" date="2022-06" db="EMBL/GenBank/DDBJ databases">
        <title>Vallitalea longa sp. nov., an anaerobic bacterium isolated from marine sediment.</title>
        <authorList>
            <person name="Hirano S."/>
            <person name="Terahara T."/>
            <person name="Mori K."/>
            <person name="Hamada M."/>
            <person name="Matsumoto R."/>
            <person name="Kobayashi T."/>
        </authorList>
    </citation>
    <scope>NUCLEOTIDE SEQUENCE</scope>
    <source>
        <strain evidence="7">SH18-1</strain>
    </source>
</reference>
<feature type="domain" description="ABC transmembrane type-1" evidence="6">
    <location>
        <begin position="98"/>
        <end position="310"/>
    </location>
</feature>
<evidence type="ECO:0000256" key="3">
    <source>
        <dbReference type="ARBA" id="ARBA00022989"/>
    </source>
</evidence>
<comment type="caution">
    <text evidence="7">The sequence shown here is derived from an EMBL/GenBank/DDBJ whole genome shotgun (WGS) entry which is preliminary data.</text>
</comment>
<dbReference type="GO" id="GO:0055085">
    <property type="term" value="P:transmembrane transport"/>
    <property type="evidence" value="ECO:0007669"/>
    <property type="project" value="InterPro"/>
</dbReference>
<feature type="transmembrane region" description="Helical" evidence="5">
    <location>
        <begin position="5"/>
        <end position="23"/>
    </location>
</feature>
<evidence type="ECO:0000313" key="8">
    <source>
        <dbReference type="Proteomes" id="UP001144256"/>
    </source>
</evidence>
<gene>
    <name evidence="7" type="ORF">SH1V18_22080</name>
</gene>
<dbReference type="PANTHER" id="PTHR43376:SF1">
    <property type="entry name" value="OLIGOPEPTIDE TRANSPORT SYSTEM PERMEASE PROTEIN"/>
    <property type="match status" value="1"/>
</dbReference>